<dbReference type="InterPro" id="IPR043502">
    <property type="entry name" value="DNA/RNA_pol_sf"/>
</dbReference>
<dbReference type="SUPFAM" id="SSF56672">
    <property type="entry name" value="DNA/RNA polymerases"/>
    <property type="match status" value="1"/>
</dbReference>
<comment type="subcellular location">
    <subcellularLocation>
        <location evidence="1">Mitochondrion</location>
    </subcellularLocation>
</comment>
<sequence length="50" mass="5869">YIRTVLTKLTEAGLYIDIKKYEFYTIKIKYFGLIITIDGIQIDLKKIKAV</sequence>
<dbReference type="GeneID" id="20823935"/>
<dbReference type="Proteomes" id="UP000008065">
    <property type="component" value="Unassembled WGS sequence"/>
</dbReference>
<evidence type="ECO:0000256" key="1">
    <source>
        <dbReference type="ARBA" id="ARBA00004173"/>
    </source>
</evidence>
<dbReference type="InterPro" id="IPR043128">
    <property type="entry name" value="Rev_trsase/Diguanyl_cyclase"/>
</dbReference>
<organism evidence="3 4">
    <name type="scientific">Neurospora tetrasperma (strain FGSC 2508 / ATCC MYA-4615 / P0657)</name>
    <dbReference type="NCBI Taxonomy" id="510951"/>
    <lineage>
        <taxon>Eukaryota</taxon>
        <taxon>Fungi</taxon>
        <taxon>Dikarya</taxon>
        <taxon>Ascomycota</taxon>
        <taxon>Pezizomycotina</taxon>
        <taxon>Sordariomycetes</taxon>
        <taxon>Sordariomycetidae</taxon>
        <taxon>Sordariales</taxon>
        <taxon>Sordariaceae</taxon>
        <taxon>Neurospora</taxon>
    </lineage>
</organism>
<evidence type="ECO:0000313" key="3">
    <source>
        <dbReference type="EMBL" id="EGO52049.1"/>
    </source>
</evidence>
<protein>
    <recommendedName>
        <fullName evidence="5">Reverse transcriptase domain-containing protein</fullName>
    </recommendedName>
</protein>
<evidence type="ECO:0000313" key="4">
    <source>
        <dbReference type="Proteomes" id="UP000008065"/>
    </source>
</evidence>
<feature type="non-terminal residue" evidence="3">
    <location>
        <position position="1"/>
    </location>
</feature>
<dbReference type="AlphaFoldDB" id="F8MZR2"/>
<feature type="non-terminal residue" evidence="3">
    <location>
        <position position="50"/>
    </location>
</feature>
<name>F8MZR2_NEUT8</name>
<evidence type="ECO:0008006" key="5">
    <source>
        <dbReference type="Google" id="ProtNLM"/>
    </source>
</evidence>
<dbReference type="GO" id="GO:0005739">
    <property type="term" value="C:mitochondrion"/>
    <property type="evidence" value="ECO:0007669"/>
    <property type="project" value="UniProtKB-SubCell"/>
</dbReference>
<dbReference type="RefSeq" id="XP_009854900.1">
    <property type="nucleotide sequence ID" value="XM_009856598.1"/>
</dbReference>
<dbReference type="VEuPathDB" id="FungiDB:NEUTE1DRAFT_12027"/>
<dbReference type="KEGG" id="nte:NEUTE1DRAFT12027"/>
<proteinExistence type="predicted"/>
<keyword evidence="2" id="KW-0496">Mitochondrion</keyword>
<evidence type="ECO:0000256" key="2">
    <source>
        <dbReference type="ARBA" id="ARBA00023128"/>
    </source>
</evidence>
<gene>
    <name evidence="3" type="ORF">NEUTE1DRAFT_12027</name>
</gene>
<dbReference type="OrthoDB" id="5599418at2759"/>
<dbReference type="Gene3D" id="3.30.70.270">
    <property type="match status" value="1"/>
</dbReference>
<keyword evidence="4" id="KW-1185">Reference proteome</keyword>
<dbReference type="EMBL" id="GL891382">
    <property type="protein sequence ID" value="EGO52049.1"/>
    <property type="molecule type" value="Genomic_DNA"/>
</dbReference>
<accession>F8MZR2</accession>
<reference evidence="4" key="1">
    <citation type="journal article" date="2011" name="Genetics">
        <title>Massive changes in genome architecture accompany the transition to self-fertility in the filamentous fungus Neurospora tetrasperma.</title>
        <authorList>
            <person name="Ellison C.E."/>
            <person name="Stajich J.E."/>
            <person name="Jacobson D.J."/>
            <person name="Natvig D.O."/>
            <person name="Lapidus A."/>
            <person name="Foster B."/>
            <person name="Aerts A."/>
            <person name="Riley R."/>
            <person name="Lindquist E.A."/>
            <person name="Grigoriev I.V."/>
            <person name="Taylor J.W."/>
        </authorList>
    </citation>
    <scope>NUCLEOTIDE SEQUENCE [LARGE SCALE GENOMIC DNA]</scope>
    <source>
        <strain evidence="4">FGSC 2508 / P0657</strain>
    </source>
</reference>
<dbReference type="HOGENOM" id="CLU_3129813_0_0_1"/>